<dbReference type="InterPro" id="IPR020627">
    <property type="entry name" value="KhpA"/>
</dbReference>
<dbReference type="PROSITE" id="PS50084">
    <property type="entry name" value="KH_TYPE_1"/>
    <property type="match status" value="1"/>
</dbReference>
<accession>A0A6J6I5W8</accession>
<dbReference type="SUPFAM" id="SSF54814">
    <property type="entry name" value="Prokaryotic type KH domain (KH-domain type II)"/>
    <property type="match status" value="1"/>
</dbReference>
<protein>
    <submittedName>
        <fullName evidence="4">Unannotated protein</fullName>
    </submittedName>
</protein>
<dbReference type="AlphaFoldDB" id="A0A6J6I5W8"/>
<dbReference type="EMBL" id="CAEZSN010000014">
    <property type="protein sequence ID" value="CAB4535583.1"/>
    <property type="molecule type" value="Genomic_DNA"/>
</dbReference>
<dbReference type="EMBL" id="CAEZUR010000124">
    <property type="protein sequence ID" value="CAB4616138.1"/>
    <property type="molecule type" value="Genomic_DNA"/>
</dbReference>
<dbReference type="Gene3D" id="3.30.300.20">
    <property type="match status" value="1"/>
</dbReference>
<evidence type="ECO:0000256" key="2">
    <source>
        <dbReference type="ARBA" id="ARBA00022884"/>
    </source>
</evidence>
<evidence type="ECO:0000256" key="1">
    <source>
        <dbReference type="ARBA" id="ARBA00022490"/>
    </source>
</evidence>
<evidence type="ECO:0000313" key="4">
    <source>
        <dbReference type="EMBL" id="CAB4616138.1"/>
    </source>
</evidence>
<organism evidence="4">
    <name type="scientific">freshwater metagenome</name>
    <dbReference type="NCBI Taxonomy" id="449393"/>
    <lineage>
        <taxon>unclassified sequences</taxon>
        <taxon>metagenomes</taxon>
        <taxon>ecological metagenomes</taxon>
    </lineage>
</organism>
<sequence length="79" mass="8584">MLAAALEHLVKGIVDHPEDATVTARKTNRGEELLEINVHPEDLGRVIGRGGRTAKSLRTVVKALADGKKIRVDVVDTDF</sequence>
<dbReference type="PANTHER" id="PTHR34654:SF1">
    <property type="entry name" value="RNA-BINDING PROTEIN KHPA"/>
    <property type="match status" value="1"/>
</dbReference>
<dbReference type="PANTHER" id="PTHR34654">
    <property type="entry name" value="UPF0109 PROTEIN SCO5592"/>
    <property type="match status" value="1"/>
</dbReference>
<keyword evidence="1" id="KW-0963">Cytoplasm</keyword>
<dbReference type="Pfam" id="PF13083">
    <property type="entry name" value="KH_KhpA-B"/>
    <property type="match status" value="1"/>
</dbReference>
<dbReference type="NCBIfam" id="NF002761">
    <property type="entry name" value="PRK02821.1"/>
    <property type="match status" value="1"/>
</dbReference>
<evidence type="ECO:0000313" key="3">
    <source>
        <dbReference type="EMBL" id="CAB4535583.1"/>
    </source>
</evidence>
<name>A0A6J6I5W8_9ZZZZ</name>
<dbReference type="InterPro" id="IPR009019">
    <property type="entry name" value="KH_sf_prok-type"/>
</dbReference>
<proteinExistence type="inferred from homology"/>
<dbReference type="HAMAP" id="MF_00088">
    <property type="entry name" value="KhpA"/>
    <property type="match status" value="1"/>
</dbReference>
<gene>
    <name evidence="3" type="ORF">UFOPK1433_00198</name>
    <name evidence="4" type="ORF">UFOPK1843_01138</name>
</gene>
<dbReference type="GO" id="GO:0003723">
    <property type="term" value="F:RNA binding"/>
    <property type="evidence" value="ECO:0007669"/>
    <property type="project" value="UniProtKB-KW"/>
</dbReference>
<dbReference type="InterPro" id="IPR015946">
    <property type="entry name" value="KH_dom-like_a/b"/>
</dbReference>
<dbReference type="CDD" id="cd22533">
    <property type="entry name" value="KH-II_YlqC-like"/>
    <property type="match status" value="1"/>
</dbReference>
<reference evidence="4" key="1">
    <citation type="submission" date="2020-05" db="EMBL/GenBank/DDBJ databases">
        <authorList>
            <person name="Chiriac C."/>
            <person name="Salcher M."/>
            <person name="Ghai R."/>
            <person name="Kavagutti S V."/>
        </authorList>
    </citation>
    <scope>NUCLEOTIDE SEQUENCE</scope>
</reference>
<keyword evidence="2" id="KW-0694">RNA-binding</keyword>